<gene>
    <name evidence="7" type="ORF">FH608_027190</name>
</gene>
<evidence type="ECO:0000256" key="1">
    <source>
        <dbReference type="ARBA" id="ARBA00004651"/>
    </source>
</evidence>
<dbReference type="CDD" id="cd06173">
    <property type="entry name" value="MFS_MefA_like"/>
    <property type="match status" value="1"/>
</dbReference>
<dbReference type="Pfam" id="PF05977">
    <property type="entry name" value="MFS_3"/>
    <property type="match status" value="1"/>
</dbReference>
<dbReference type="GO" id="GO:0005886">
    <property type="term" value="C:plasma membrane"/>
    <property type="evidence" value="ECO:0007669"/>
    <property type="project" value="UniProtKB-SubCell"/>
</dbReference>
<keyword evidence="8" id="KW-1185">Reference proteome</keyword>
<dbReference type="EMBL" id="VDLX02000010">
    <property type="protein sequence ID" value="KAB8192353.1"/>
    <property type="molecule type" value="Genomic_DNA"/>
</dbReference>
<dbReference type="Gene3D" id="1.20.1250.20">
    <property type="entry name" value="MFS general substrate transporter like domains"/>
    <property type="match status" value="1"/>
</dbReference>
<proteinExistence type="predicted"/>
<dbReference type="RefSeq" id="WP_139633423.1">
    <property type="nucleotide sequence ID" value="NZ_VDLX02000010.1"/>
</dbReference>
<comment type="caution">
    <text evidence="7">The sequence shown here is derived from an EMBL/GenBank/DDBJ whole genome shotgun (WGS) entry which is preliminary data.</text>
</comment>
<keyword evidence="2" id="KW-0813">Transport</keyword>
<protein>
    <submittedName>
        <fullName evidence="7">MFS transporter</fullName>
    </submittedName>
</protein>
<reference evidence="7 8" key="1">
    <citation type="submission" date="2019-10" db="EMBL/GenBank/DDBJ databases">
        <title>Nonomuraea sp. nov., isolated from Phyllanthus amarus.</title>
        <authorList>
            <person name="Klykleung N."/>
            <person name="Tanasupawat S."/>
        </authorList>
    </citation>
    <scope>NUCLEOTIDE SEQUENCE [LARGE SCALE GENOMIC DNA]</scope>
    <source>
        <strain evidence="7 8">PA1-10</strain>
    </source>
</reference>
<evidence type="ECO:0000256" key="6">
    <source>
        <dbReference type="ARBA" id="ARBA00023136"/>
    </source>
</evidence>
<comment type="subcellular location">
    <subcellularLocation>
        <location evidence="1">Cell membrane</location>
        <topology evidence="1">Multi-pass membrane protein</topology>
    </subcellularLocation>
</comment>
<evidence type="ECO:0000256" key="5">
    <source>
        <dbReference type="ARBA" id="ARBA00022989"/>
    </source>
</evidence>
<dbReference type="OrthoDB" id="3810421at2"/>
<evidence type="ECO:0000256" key="2">
    <source>
        <dbReference type="ARBA" id="ARBA00022448"/>
    </source>
</evidence>
<evidence type="ECO:0000256" key="3">
    <source>
        <dbReference type="ARBA" id="ARBA00022475"/>
    </source>
</evidence>
<dbReference type="AlphaFoldDB" id="A0A5C4W6N4"/>
<evidence type="ECO:0000256" key="4">
    <source>
        <dbReference type="ARBA" id="ARBA00022692"/>
    </source>
</evidence>
<dbReference type="SUPFAM" id="SSF103473">
    <property type="entry name" value="MFS general substrate transporter"/>
    <property type="match status" value="1"/>
</dbReference>
<name>A0A5C4W6N4_9ACTN</name>
<keyword evidence="6" id="KW-0472">Membrane</keyword>
<keyword evidence="3" id="KW-1003">Cell membrane</keyword>
<dbReference type="InterPro" id="IPR010290">
    <property type="entry name" value="TM_effector"/>
</dbReference>
<sequence>MTETRPADLMRGLSGGGREIRALLGGNRDYRRLLLAGLISQTGDWVIGTGLAFHVYRLTGSTLSAAVMLLLSRLPDVVLGPVAGALADRWDRRRLLVATDVLLALGLLPLAAVREPGQMWIVYAVALWTGVLSTVLAPAQKALVPQIVAGPQLVRANALHGQAGQAARLLGAMLGGAAVSAGGLAAVVAIDVASFAVSAVLQAGLRTPRPPAGTAAAGGRRGPGLDGGVRLPVAGRGTGVRMLVAYMMIVGLGEGVFATLAAPFVSDVLGGEGDAYGLFLSAQAVGGIAGGLLVALHPGRAAPRTLLGGATIALGVVDLALFMYPLAVPALWPAPVLIGLAGLPAAAATAGFTTLAQTVTDDARLGRVFGVLAGAHAATGLAGMALAGLLGGVVGIVPVLCVHAAGLVTAGILALTWRHA</sequence>
<keyword evidence="5" id="KW-1133">Transmembrane helix</keyword>
<keyword evidence="4" id="KW-0812">Transmembrane</keyword>
<accession>A0A5C4W6N4</accession>
<evidence type="ECO:0000313" key="8">
    <source>
        <dbReference type="Proteomes" id="UP000312512"/>
    </source>
</evidence>
<dbReference type="PANTHER" id="PTHR23513">
    <property type="entry name" value="INTEGRAL MEMBRANE EFFLUX PROTEIN-RELATED"/>
    <property type="match status" value="1"/>
</dbReference>
<evidence type="ECO:0000313" key="7">
    <source>
        <dbReference type="EMBL" id="KAB8192353.1"/>
    </source>
</evidence>
<organism evidence="7 8">
    <name type="scientific">Nonomuraea phyllanthi</name>
    <dbReference type="NCBI Taxonomy" id="2219224"/>
    <lineage>
        <taxon>Bacteria</taxon>
        <taxon>Bacillati</taxon>
        <taxon>Actinomycetota</taxon>
        <taxon>Actinomycetes</taxon>
        <taxon>Streptosporangiales</taxon>
        <taxon>Streptosporangiaceae</taxon>
        <taxon>Nonomuraea</taxon>
    </lineage>
</organism>
<dbReference type="PANTHER" id="PTHR23513:SF18">
    <property type="entry name" value="INTEGRAL MEMBRANE PROTEIN"/>
    <property type="match status" value="1"/>
</dbReference>
<dbReference type="InterPro" id="IPR036259">
    <property type="entry name" value="MFS_trans_sf"/>
</dbReference>
<dbReference type="Proteomes" id="UP000312512">
    <property type="component" value="Unassembled WGS sequence"/>
</dbReference>